<gene>
    <name evidence="1" type="ORF">Rhopal_002346-T1</name>
</gene>
<evidence type="ECO:0000313" key="1">
    <source>
        <dbReference type="EMBL" id="GJN89366.1"/>
    </source>
</evidence>
<reference evidence="1 2" key="1">
    <citation type="submission" date="2021-12" db="EMBL/GenBank/DDBJ databases">
        <title>High titer production of polyol ester of fatty acids by Rhodotorula paludigena BS15 towards product separation-free biomass refinery.</title>
        <authorList>
            <person name="Mano J."/>
            <person name="Ono H."/>
            <person name="Tanaka T."/>
            <person name="Naito K."/>
            <person name="Sushida H."/>
            <person name="Ike M."/>
            <person name="Tokuyasu K."/>
            <person name="Kitaoka M."/>
        </authorList>
    </citation>
    <scope>NUCLEOTIDE SEQUENCE [LARGE SCALE GENOMIC DNA]</scope>
    <source>
        <strain evidence="1 2">BS15</strain>
    </source>
</reference>
<comment type="caution">
    <text evidence="1">The sequence shown here is derived from an EMBL/GenBank/DDBJ whole genome shotgun (WGS) entry which is preliminary data.</text>
</comment>
<organism evidence="1 2">
    <name type="scientific">Rhodotorula paludigena</name>
    <dbReference type="NCBI Taxonomy" id="86838"/>
    <lineage>
        <taxon>Eukaryota</taxon>
        <taxon>Fungi</taxon>
        <taxon>Dikarya</taxon>
        <taxon>Basidiomycota</taxon>
        <taxon>Pucciniomycotina</taxon>
        <taxon>Microbotryomycetes</taxon>
        <taxon>Sporidiobolales</taxon>
        <taxon>Sporidiobolaceae</taxon>
        <taxon>Rhodotorula</taxon>
    </lineage>
</organism>
<dbReference type="AlphaFoldDB" id="A0AAV5GIR7"/>
<proteinExistence type="predicted"/>
<protein>
    <submittedName>
        <fullName evidence="1">Uncharacterized protein</fullName>
    </submittedName>
</protein>
<sequence length="273" mass="30045">MASRFLKSDIDDANAGLEMVGWTVAELLHAWANDAADIADLVVSGRMHRQQDGQHSSHQLGKRYKPDLIGIESLEPSPDNLIMSVSGIPLATLVSPSGIAYIATRKEVKEDANGHVQLVAGPQMLSHREGDRRNAKIFMPNVVFRAFEDKSGRVQIGKGPIVWQQLWPLYKPKPRDHAATQTFGNAAVKHLARHPGDAIWLAEVPAQVEGKEPWRVLFVSTLHAVKGGSPSSAASVHHGTATHAPAREALSLAPFRPEYTHRQRLIYRLPHYA</sequence>
<accession>A0AAV5GIR7</accession>
<dbReference type="EMBL" id="BQKY01000004">
    <property type="protein sequence ID" value="GJN89366.1"/>
    <property type="molecule type" value="Genomic_DNA"/>
</dbReference>
<dbReference type="Proteomes" id="UP001342314">
    <property type="component" value="Unassembled WGS sequence"/>
</dbReference>
<name>A0AAV5GIR7_9BASI</name>
<keyword evidence="2" id="KW-1185">Reference proteome</keyword>
<evidence type="ECO:0000313" key="2">
    <source>
        <dbReference type="Proteomes" id="UP001342314"/>
    </source>
</evidence>